<evidence type="ECO:0000313" key="3">
    <source>
        <dbReference type="Proteomes" id="UP001066276"/>
    </source>
</evidence>
<accession>A0AAV7TP51</accession>
<evidence type="ECO:0000313" key="2">
    <source>
        <dbReference type="EMBL" id="KAJ1178383.1"/>
    </source>
</evidence>
<sequence>MTLLRRTSSCVGCQSWGNSDEVHSARGTEGTLPLRPLPPLMWLETDPHTTHGCPVSGVVSVLQALGEQSQFCLAVAMPPSFFTARGVQTTAAKQLMLLKHGESEGSTGRENTLIKTPHEGPEHFNSAVGGRIAGGLQEQHMDTTLRLNPTRKKNNNKQNLINATQKEHSANEDP</sequence>
<dbReference type="EMBL" id="JANPWB010000006">
    <property type="protein sequence ID" value="KAJ1178383.1"/>
    <property type="molecule type" value="Genomic_DNA"/>
</dbReference>
<gene>
    <name evidence="2" type="ORF">NDU88_003629</name>
</gene>
<dbReference type="Proteomes" id="UP001066276">
    <property type="component" value="Chromosome 3_2"/>
</dbReference>
<comment type="caution">
    <text evidence="2">The sequence shown here is derived from an EMBL/GenBank/DDBJ whole genome shotgun (WGS) entry which is preliminary data.</text>
</comment>
<proteinExistence type="predicted"/>
<organism evidence="2 3">
    <name type="scientific">Pleurodeles waltl</name>
    <name type="common">Iberian ribbed newt</name>
    <dbReference type="NCBI Taxonomy" id="8319"/>
    <lineage>
        <taxon>Eukaryota</taxon>
        <taxon>Metazoa</taxon>
        <taxon>Chordata</taxon>
        <taxon>Craniata</taxon>
        <taxon>Vertebrata</taxon>
        <taxon>Euteleostomi</taxon>
        <taxon>Amphibia</taxon>
        <taxon>Batrachia</taxon>
        <taxon>Caudata</taxon>
        <taxon>Salamandroidea</taxon>
        <taxon>Salamandridae</taxon>
        <taxon>Pleurodelinae</taxon>
        <taxon>Pleurodeles</taxon>
    </lineage>
</organism>
<protein>
    <submittedName>
        <fullName evidence="2">Uncharacterized protein</fullName>
    </submittedName>
</protein>
<dbReference type="AlphaFoldDB" id="A0AAV7TP51"/>
<feature type="region of interest" description="Disordered" evidence="1">
    <location>
        <begin position="145"/>
        <end position="174"/>
    </location>
</feature>
<feature type="compositionally biased region" description="Basic and acidic residues" evidence="1">
    <location>
        <begin position="165"/>
        <end position="174"/>
    </location>
</feature>
<keyword evidence="3" id="KW-1185">Reference proteome</keyword>
<reference evidence="2" key="1">
    <citation type="journal article" date="2022" name="bioRxiv">
        <title>Sequencing and chromosome-scale assembly of the giantPleurodeles waltlgenome.</title>
        <authorList>
            <person name="Brown T."/>
            <person name="Elewa A."/>
            <person name="Iarovenko S."/>
            <person name="Subramanian E."/>
            <person name="Araus A.J."/>
            <person name="Petzold A."/>
            <person name="Susuki M."/>
            <person name="Suzuki K.-i.T."/>
            <person name="Hayashi T."/>
            <person name="Toyoda A."/>
            <person name="Oliveira C."/>
            <person name="Osipova E."/>
            <person name="Leigh N.D."/>
            <person name="Simon A."/>
            <person name="Yun M.H."/>
        </authorList>
    </citation>
    <scope>NUCLEOTIDE SEQUENCE</scope>
    <source>
        <strain evidence="2">20211129_DDA</strain>
        <tissue evidence="2">Liver</tissue>
    </source>
</reference>
<name>A0AAV7TP51_PLEWA</name>
<evidence type="ECO:0000256" key="1">
    <source>
        <dbReference type="SAM" id="MobiDB-lite"/>
    </source>
</evidence>